<name>A0ABP7MJB0_9BACT</name>
<dbReference type="Proteomes" id="UP001499909">
    <property type="component" value="Unassembled WGS sequence"/>
</dbReference>
<evidence type="ECO:0000313" key="1">
    <source>
        <dbReference type="EMBL" id="GAA3924569.1"/>
    </source>
</evidence>
<protein>
    <recommendedName>
        <fullName evidence="3">Lacal_2735 family protein</fullName>
    </recommendedName>
</protein>
<evidence type="ECO:0008006" key="3">
    <source>
        <dbReference type="Google" id="ProtNLM"/>
    </source>
</evidence>
<organism evidence="1 2">
    <name type="scientific">Hymenobacter algoricola</name>
    <dbReference type="NCBI Taxonomy" id="486267"/>
    <lineage>
        <taxon>Bacteria</taxon>
        <taxon>Pseudomonadati</taxon>
        <taxon>Bacteroidota</taxon>
        <taxon>Cytophagia</taxon>
        <taxon>Cytophagales</taxon>
        <taxon>Hymenobacteraceae</taxon>
        <taxon>Hymenobacter</taxon>
    </lineage>
</organism>
<evidence type="ECO:0000313" key="2">
    <source>
        <dbReference type="Proteomes" id="UP001499909"/>
    </source>
</evidence>
<reference evidence="2" key="1">
    <citation type="journal article" date="2019" name="Int. J. Syst. Evol. Microbiol.">
        <title>The Global Catalogue of Microorganisms (GCM) 10K type strain sequencing project: providing services to taxonomists for standard genome sequencing and annotation.</title>
        <authorList>
            <consortium name="The Broad Institute Genomics Platform"/>
            <consortium name="The Broad Institute Genome Sequencing Center for Infectious Disease"/>
            <person name="Wu L."/>
            <person name="Ma J."/>
        </authorList>
    </citation>
    <scope>NUCLEOTIDE SEQUENCE [LARGE SCALE GENOMIC DNA]</scope>
    <source>
        <strain evidence="2">JCM 17214</strain>
    </source>
</reference>
<sequence>MSHPLPKPRFSREEFCQLIDAHLQQLETHEEAKRRYAAVLAVIRENLNTYQKSRKAA</sequence>
<proteinExistence type="predicted"/>
<gene>
    <name evidence="1" type="ORF">GCM10022406_08340</name>
</gene>
<dbReference type="RefSeq" id="WP_345110508.1">
    <property type="nucleotide sequence ID" value="NZ_BAABDH010000016.1"/>
</dbReference>
<dbReference type="EMBL" id="BAABDH010000016">
    <property type="protein sequence ID" value="GAA3924569.1"/>
    <property type="molecule type" value="Genomic_DNA"/>
</dbReference>
<accession>A0ABP7MJB0</accession>
<keyword evidence="2" id="KW-1185">Reference proteome</keyword>
<comment type="caution">
    <text evidence="1">The sequence shown here is derived from an EMBL/GenBank/DDBJ whole genome shotgun (WGS) entry which is preliminary data.</text>
</comment>